<protein>
    <submittedName>
        <fullName evidence="1">Gamma-glutamyltranspeptidase</fullName>
    </submittedName>
</protein>
<dbReference type="InterPro" id="IPR043137">
    <property type="entry name" value="GGT_ssub_C"/>
</dbReference>
<evidence type="ECO:0000313" key="2">
    <source>
        <dbReference type="Proteomes" id="UP000027586"/>
    </source>
</evidence>
<dbReference type="AlphaFoldDB" id="A0A068RT03"/>
<organism evidence="1 2">
    <name type="scientific">Lichtheimia corymbifera JMRC:FSU:9682</name>
    <dbReference type="NCBI Taxonomy" id="1263082"/>
    <lineage>
        <taxon>Eukaryota</taxon>
        <taxon>Fungi</taxon>
        <taxon>Fungi incertae sedis</taxon>
        <taxon>Mucoromycota</taxon>
        <taxon>Mucoromycotina</taxon>
        <taxon>Mucoromycetes</taxon>
        <taxon>Mucorales</taxon>
        <taxon>Lichtheimiaceae</taxon>
        <taxon>Lichtheimia</taxon>
    </lineage>
</organism>
<dbReference type="InterPro" id="IPR029055">
    <property type="entry name" value="Ntn_hydrolases_N"/>
</dbReference>
<dbReference type="PRINTS" id="PR01210">
    <property type="entry name" value="GGTRANSPTASE"/>
</dbReference>
<name>A0A068RT03_9FUNG</name>
<dbReference type="VEuPathDB" id="FungiDB:LCOR_03585.1"/>
<dbReference type="Proteomes" id="UP000027586">
    <property type="component" value="Unassembled WGS sequence"/>
</dbReference>
<gene>
    <name evidence="1" type="ORF">LCOR_03585.1</name>
</gene>
<sequence>MIPDLPFVSRRSVVHATHGMVSSSQPLATQAGVDILKKGGNAADAAVAVAAALNVTEAASTGIGGDVFCLYYDAKKRTVTGLNGSGRAPAALTVEHLRKEAGPETNVVPPQSVHAITVPGAAAAWVDTVDKFGSGKLDLAAILEPAKMMAKEGFPVSHLSARLWVEEEEALKKRNPGRGNMLINNERAPREGNIIQLPELADTFDMLAKHGKEGFYKGRIGKAIVDAVQAEGGVMTLEDLANHDTEVIDVPLSLEYHDWTIWEIPPNGSGITTLIALGILEALEEQHGLDIKSMNPHSPQYLHIVIEALRVAFADTRYYVTDPQVQPCPTEKLLSKEYLKERAKLIKLDKRNGDVQKGYPEDESNTVYFSVVDGEGNACSFINSNFMHFGSHIVPEGCGFALHNRGANFVLIENHPNCIGPSKRPYHTIIPSMITRKTPQGDHDLEACFGVMGGYMQPQGQVQVIMNLMHFLSNPQHALDMPRVCISPPPPKGGATVAYTFTDVQDSVVYLEDGIPQETIRQLEGMGHVCYRLHGYARSMFGRGQVIRVKNDETTGQRVLAAGSDPRGDGHSAGW</sequence>
<dbReference type="Pfam" id="PF01019">
    <property type="entry name" value="G_glu_transpept"/>
    <property type="match status" value="1"/>
</dbReference>
<proteinExistence type="predicted"/>
<dbReference type="PANTHER" id="PTHR43881">
    <property type="entry name" value="GAMMA-GLUTAMYLTRANSPEPTIDASE (AFU_ORTHOLOGUE AFUA_4G13580)"/>
    <property type="match status" value="1"/>
</dbReference>
<evidence type="ECO:0000313" key="1">
    <source>
        <dbReference type="EMBL" id="CDH52056.1"/>
    </source>
</evidence>
<dbReference type="EMBL" id="CBTN010000012">
    <property type="protein sequence ID" value="CDH52056.1"/>
    <property type="molecule type" value="Genomic_DNA"/>
</dbReference>
<dbReference type="SUPFAM" id="SSF56235">
    <property type="entry name" value="N-terminal nucleophile aminohydrolases (Ntn hydrolases)"/>
    <property type="match status" value="1"/>
</dbReference>
<dbReference type="OrthoDB" id="2015213at2759"/>
<dbReference type="InterPro" id="IPR052896">
    <property type="entry name" value="GGT-like_enzyme"/>
</dbReference>
<comment type="caution">
    <text evidence="1">The sequence shown here is derived from an EMBL/GenBank/DDBJ whole genome shotgun (WGS) entry which is preliminary data.</text>
</comment>
<reference evidence="1" key="1">
    <citation type="submission" date="2013-08" db="EMBL/GenBank/DDBJ databases">
        <title>Gene expansion shapes genome architecture in the human pathogen Lichtheimia corymbifera: an evolutionary genomics analysis in the ancient terrestrial Mucorales (Mucoromycotina).</title>
        <authorList>
            <person name="Schwartze V.U."/>
            <person name="Winter S."/>
            <person name="Shelest E."/>
            <person name="Marcet-Houben M."/>
            <person name="Horn F."/>
            <person name="Wehner S."/>
            <person name="Hoffmann K."/>
            <person name="Riege K."/>
            <person name="Sammeth M."/>
            <person name="Nowrousian M."/>
            <person name="Valiante V."/>
            <person name="Linde J."/>
            <person name="Jacobsen I.D."/>
            <person name="Marz M."/>
            <person name="Brakhage A.A."/>
            <person name="Gabaldon T."/>
            <person name="Bocker S."/>
            <person name="Voigt K."/>
        </authorList>
    </citation>
    <scope>NUCLEOTIDE SEQUENCE [LARGE SCALE GENOMIC DNA]</scope>
    <source>
        <strain evidence="1">FSU 9682</strain>
    </source>
</reference>
<dbReference type="STRING" id="1263082.A0A068RT03"/>
<dbReference type="InterPro" id="IPR043138">
    <property type="entry name" value="GGT_lsub"/>
</dbReference>
<keyword evidence="2" id="KW-1185">Reference proteome</keyword>
<dbReference type="Gene3D" id="3.60.20.40">
    <property type="match status" value="1"/>
</dbReference>
<dbReference type="Gene3D" id="1.10.246.130">
    <property type="match status" value="1"/>
</dbReference>
<accession>A0A068RT03</accession>
<dbReference type="PANTHER" id="PTHR43881:SF1">
    <property type="entry name" value="GAMMA-GLUTAMYLTRANSPEPTIDASE (AFU_ORTHOLOGUE AFUA_4G13580)"/>
    <property type="match status" value="1"/>
</dbReference>